<reference evidence="4" key="1">
    <citation type="journal article" date="2011" name="MBio">
        <title>Novel metabolic attributes of the genus Cyanothece, comprising a group of unicellular nitrogen-fixing Cyanobacteria.</title>
        <authorList>
            <person name="Bandyopadhyay A."/>
            <person name="Elvitigala T."/>
            <person name="Welsh E."/>
            <person name="Stockel J."/>
            <person name="Liberton M."/>
            <person name="Min H."/>
            <person name="Sherman L.A."/>
            <person name="Pakrasi H.B."/>
        </authorList>
    </citation>
    <scope>NUCLEOTIDE SEQUENCE [LARGE SCALE GENOMIC DNA]</scope>
    <source>
        <strain evidence="4">PCC 8801</strain>
    </source>
</reference>
<evidence type="ECO:0000259" key="2">
    <source>
        <dbReference type="Pfam" id="PF14302"/>
    </source>
</evidence>
<dbReference type="Pfam" id="PF14302">
    <property type="entry name" value="DUF4377"/>
    <property type="match status" value="1"/>
</dbReference>
<protein>
    <recommendedName>
        <fullName evidence="5">DUF306 domain-containing protein</fullName>
    </recommendedName>
</protein>
<proteinExistence type="predicted"/>
<name>B7K327_RIPO1</name>
<dbReference type="Proteomes" id="UP000008204">
    <property type="component" value="Chromosome"/>
</dbReference>
<accession>B7K327</accession>
<dbReference type="InterPro" id="IPR038670">
    <property type="entry name" value="HslJ-like_sf"/>
</dbReference>
<keyword evidence="4" id="KW-1185">Reference proteome</keyword>
<dbReference type="KEGG" id="cyp:PCC8801_3778"/>
<sequence length="251" mass="27918">MINLSLANMTKLSDKIWANLALTLFFSAVSTVDPHQKPSAMAADVKLTHPLNIAQNSTVNSLDGTQWQLVDWNESLTLGDKPITLAFDEKAISGSTGCNRYNAGYQMTEDTLILSPIASTRMACPEPLMNQESVFLKVLEGAKLYVINNQNQLQIAYKTKKGLGIMTFKPASQANQTKVETTVYVSPKMVPCTGVAPQQCLQIKENLDDQWTLLYQSIEGFNYEPGYLYELKVSKKKFLTLQQMEVLSIGH</sequence>
<dbReference type="InterPro" id="IPR025485">
    <property type="entry name" value="DUF4377"/>
</dbReference>
<dbReference type="STRING" id="41431.PCC8801_3778"/>
<dbReference type="Gene3D" id="2.40.128.270">
    <property type="match status" value="1"/>
</dbReference>
<evidence type="ECO:0000313" key="4">
    <source>
        <dbReference type="Proteomes" id="UP000008204"/>
    </source>
</evidence>
<dbReference type="HOGENOM" id="CLU_1105709_0_0_3"/>
<dbReference type="eggNOG" id="COG3187">
    <property type="taxonomic scope" value="Bacteria"/>
</dbReference>
<dbReference type="PANTHER" id="PTHR35535">
    <property type="entry name" value="HEAT SHOCK PROTEIN HSLJ"/>
    <property type="match status" value="1"/>
</dbReference>
<dbReference type="InterPro" id="IPR005184">
    <property type="entry name" value="DUF306_Meta_HslJ"/>
</dbReference>
<evidence type="ECO:0008006" key="5">
    <source>
        <dbReference type="Google" id="ProtNLM"/>
    </source>
</evidence>
<gene>
    <name evidence="3" type="ordered locus">PCC8801_3778</name>
</gene>
<dbReference type="AlphaFoldDB" id="B7K327"/>
<dbReference type="OrthoDB" id="459863at2"/>
<dbReference type="PANTHER" id="PTHR35535:SF2">
    <property type="entry name" value="DUF306 DOMAIN-CONTAINING PROTEIN"/>
    <property type="match status" value="1"/>
</dbReference>
<organism evidence="3 4">
    <name type="scientific">Rippkaea orientalis (strain PCC 8801 / RF-1)</name>
    <name type="common">Cyanothece sp. (strain PCC 8801)</name>
    <dbReference type="NCBI Taxonomy" id="41431"/>
    <lineage>
        <taxon>Bacteria</taxon>
        <taxon>Bacillati</taxon>
        <taxon>Cyanobacteriota</taxon>
        <taxon>Cyanophyceae</taxon>
        <taxon>Oscillatoriophycideae</taxon>
        <taxon>Chroococcales</taxon>
        <taxon>Aphanothecaceae</taxon>
        <taxon>Rippkaea</taxon>
        <taxon>Rippkaea orientalis</taxon>
    </lineage>
</organism>
<feature type="domain" description="DUF4377" evidence="2">
    <location>
        <begin position="184"/>
        <end position="237"/>
    </location>
</feature>
<evidence type="ECO:0000313" key="3">
    <source>
        <dbReference type="EMBL" id="ACK67728.1"/>
    </source>
</evidence>
<dbReference type="InterPro" id="IPR053147">
    <property type="entry name" value="Hsp_HslJ-like"/>
</dbReference>
<evidence type="ECO:0000259" key="1">
    <source>
        <dbReference type="Pfam" id="PF03724"/>
    </source>
</evidence>
<feature type="domain" description="DUF306" evidence="1">
    <location>
        <begin position="61"/>
        <end position="167"/>
    </location>
</feature>
<dbReference type="Pfam" id="PF03724">
    <property type="entry name" value="META"/>
    <property type="match status" value="1"/>
</dbReference>
<dbReference type="EMBL" id="CP001287">
    <property type="protein sequence ID" value="ACK67728.1"/>
    <property type="molecule type" value="Genomic_DNA"/>
</dbReference>